<sequence>MNFLVKNVVSAARSYFPRSIEASKPQLTRLCANPDTQGFMQMRLGSSLNRLHRLGPYKREKKKKNPLGFGTPFAKGVVLKTVIRKPKKPNSANRKCVVVRLSSGKEMVAFVPGEGHNLQEHNVVLCRPGKIKDTPGVKIRCVRGKYDLPHLAAGPYTVLEDKQAWTQCISRCHNAERKGRGTAPFFPRYYGRVGLLLHLHSASTHAATGYWPYDMLTNIPVFSKEWLSTLPRFKESPKRCIIHLVDTRDW</sequence>
<name>A0AA40FWI7_9HYME</name>
<evidence type="ECO:0000256" key="1">
    <source>
        <dbReference type="ARBA" id="ARBA00004173"/>
    </source>
</evidence>
<comment type="subcellular location">
    <subcellularLocation>
        <location evidence="1">Mitochondrion</location>
    </subcellularLocation>
</comment>
<evidence type="ECO:0000313" key="9">
    <source>
        <dbReference type="Proteomes" id="UP001177670"/>
    </source>
</evidence>
<dbReference type="InterPro" id="IPR012340">
    <property type="entry name" value="NA-bd_OB-fold"/>
</dbReference>
<dbReference type="GO" id="GO:0006412">
    <property type="term" value="P:translation"/>
    <property type="evidence" value="ECO:0007669"/>
    <property type="project" value="InterPro"/>
</dbReference>
<dbReference type="Gene3D" id="2.40.50.140">
    <property type="entry name" value="Nucleic acid-binding proteins"/>
    <property type="match status" value="1"/>
</dbReference>
<comment type="similarity">
    <text evidence="2">Belongs to the universal ribosomal protein uS12 family.</text>
</comment>
<evidence type="ECO:0000313" key="8">
    <source>
        <dbReference type="EMBL" id="KAK1126683.1"/>
    </source>
</evidence>
<dbReference type="InterPro" id="IPR006032">
    <property type="entry name" value="Ribosomal_uS12"/>
</dbReference>
<dbReference type="PANTHER" id="PTHR11652">
    <property type="entry name" value="30S RIBOSOMAL PROTEIN S12 FAMILY MEMBER"/>
    <property type="match status" value="1"/>
</dbReference>
<accession>A0AA40FWI7</accession>
<evidence type="ECO:0000256" key="2">
    <source>
        <dbReference type="ARBA" id="ARBA00005657"/>
    </source>
</evidence>
<organism evidence="8 9">
    <name type="scientific">Melipona bicolor</name>
    <dbReference type="NCBI Taxonomy" id="60889"/>
    <lineage>
        <taxon>Eukaryota</taxon>
        <taxon>Metazoa</taxon>
        <taxon>Ecdysozoa</taxon>
        <taxon>Arthropoda</taxon>
        <taxon>Hexapoda</taxon>
        <taxon>Insecta</taxon>
        <taxon>Pterygota</taxon>
        <taxon>Neoptera</taxon>
        <taxon>Endopterygota</taxon>
        <taxon>Hymenoptera</taxon>
        <taxon>Apocrita</taxon>
        <taxon>Aculeata</taxon>
        <taxon>Apoidea</taxon>
        <taxon>Anthophila</taxon>
        <taxon>Apidae</taxon>
        <taxon>Melipona</taxon>
    </lineage>
</organism>
<dbReference type="Pfam" id="PF00164">
    <property type="entry name" value="Ribosom_S12_S23"/>
    <property type="match status" value="1"/>
</dbReference>
<evidence type="ECO:0000256" key="7">
    <source>
        <dbReference type="ARBA" id="ARBA00035248"/>
    </source>
</evidence>
<comment type="caution">
    <text evidence="8">The sequence shown here is derived from an EMBL/GenBank/DDBJ whole genome shotgun (WGS) entry which is preliminary data.</text>
</comment>
<gene>
    <name evidence="8" type="ORF">K0M31_004309</name>
</gene>
<keyword evidence="3" id="KW-0809">Transit peptide</keyword>
<keyword evidence="4" id="KW-0689">Ribosomal protein</keyword>
<dbReference type="InterPro" id="IPR005679">
    <property type="entry name" value="Ribosomal_uS12_bac"/>
</dbReference>
<protein>
    <recommendedName>
        <fullName evidence="7">Small ribosomal subunit protein uS12m</fullName>
    </recommendedName>
</protein>
<dbReference type="CDD" id="cd03368">
    <property type="entry name" value="Ribosomal_S12"/>
    <property type="match status" value="1"/>
</dbReference>
<dbReference type="PRINTS" id="PR01034">
    <property type="entry name" value="RIBOSOMALS12"/>
</dbReference>
<reference evidence="8" key="1">
    <citation type="submission" date="2021-10" db="EMBL/GenBank/DDBJ databases">
        <title>Melipona bicolor Genome sequencing and assembly.</title>
        <authorList>
            <person name="Araujo N.S."/>
            <person name="Arias M.C."/>
        </authorList>
    </citation>
    <scope>NUCLEOTIDE SEQUENCE</scope>
    <source>
        <strain evidence="8">USP_2M_L1-L4_2017</strain>
        <tissue evidence="8">Whole body</tissue>
    </source>
</reference>
<dbReference type="Proteomes" id="UP001177670">
    <property type="component" value="Unassembled WGS sequence"/>
</dbReference>
<evidence type="ECO:0000256" key="5">
    <source>
        <dbReference type="ARBA" id="ARBA00023128"/>
    </source>
</evidence>
<dbReference type="AlphaFoldDB" id="A0AA40FWI7"/>
<keyword evidence="5" id="KW-0496">Mitochondrion</keyword>
<dbReference type="GO" id="GO:0003735">
    <property type="term" value="F:structural constituent of ribosome"/>
    <property type="evidence" value="ECO:0007669"/>
    <property type="project" value="InterPro"/>
</dbReference>
<dbReference type="PROSITE" id="PS00055">
    <property type="entry name" value="RIBOSOMAL_S12"/>
    <property type="match status" value="1"/>
</dbReference>
<dbReference type="FunFam" id="2.40.50.140:FF:000115">
    <property type="entry name" value="28S ribosomal protein S12, mitochondrial"/>
    <property type="match status" value="1"/>
</dbReference>
<dbReference type="GO" id="GO:0005739">
    <property type="term" value="C:mitochondrion"/>
    <property type="evidence" value="ECO:0007669"/>
    <property type="project" value="UniProtKB-SubCell"/>
</dbReference>
<keyword evidence="9" id="KW-1185">Reference proteome</keyword>
<dbReference type="EMBL" id="JAHYIQ010000013">
    <property type="protein sequence ID" value="KAK1126683.1"/>
    <property type="molecule type" value="Genomic_DNA"/>
</dbReference>
<proteinExistence type="inferred from homology"/>
<dbReference type="GO" id="GO:0015935">
    <property type="term" value="C:small ribosomal subunit"/>
    <property type="evidence" value="ECO:0007669"/>
    <property type="project" value="InterPro"/>
</dbReference>
<evidence type="ECO:0000256" key="4">
    <source>
        <dbReference type="ARBA" id="ARBA00022980"/>
    </source>
</evidence>
<evidence type="ECO:0000256" key="6">
    <source>
        <dbReference type="ARBA" id="ARBA00023274"/>
    </source>
</evidence>
<keyword evidence="6" id="KW-0687">Ribonucleoprotein</keyword>
<dbReference type="SUPFAM" id="SSF50249">
    <property type="entry name" value="Nucleic acid-binding proteins"/>
    <property type="match status" value="1"/>
</dbReference>
<evidence type="ECO:0000256" key="3">
    <source>
        <dbReference type="ARBA" id="ARBA00022946"/>
    </source>
</evidence>